<name>K1XIK6_MARBU</name>
<dbReference type="Pfam" id="PF14558">
    <property type="entry name" value="TRP_N"/>
    <property type="match status" value="1"/>
</dbReference>
<dbReference type="Proteomes" id="UP000006753">
    <property type="component" value="Unassembled WGS sequence"/>
</dbReference>
<gene>
    <name evidence="10" type="ORF">MBM_09625</name>
</gene>
<dbReference type="KEGG" id="mbe:MBM_09625"/>
<feature type="transmembrane region" description="Helical" evidence="8">
    <location>
        <begin position="761"/>
        <end position="786"/>
    </location>
</feature>
<feature type="region of interest" description="Disordered" evidence="7">
    <location>
        <begin position="940"/>
        <end position="977"/>
    </location>
</feature>
<dbReference type="STRING" id="1072389.K1XIK6"/>
<feature type="transmembrane region" description="Helical" evidence="8">
    <location>
        <begin position="699"/>
        <end position="718"/>
    </location>
</feature>
<feature type="compositionally biased region" description="Basic and acidic residues" evidence="7">
    <location>
        <begin position="967"/>
        <end position="977"/>
    </location>
</feature>
<evidence type="ECO:0000256" key="2">
    <source>
        <dbReference type="ARBA" id="ARBA00010642"/>
    </source>
</evidence>
<dbReference type="PANTHER" id="PTHR31145">
    <property type="entry name" value="INTEGRAL MEMBRANE PROTEIN (AFU_ORTHOLOGUE AFUA_7G01610)"/>
    <property type="match status" value="1"/>
</dbReference>
<keyword evidence="3 8" id="KW-0812">Transmembrane</keyword>
<feature type="transmembrane region" description="Helical" evidence="8">
    <location>
        <begin position="563"/>
        <end position="585"/>
    </location>
</feature>
<dbReference type="AlphaFoldDB" id="K1XIK6"/>
<evidence type="ECO:0000256" key="3">
    <source>
        <dbReference type="ARBA" id="ARBA00022692"/>
    </source>
</evidence>
<evidence type="ECO:0000313" key="11">
    <source>
        <dbReference type="Proteomes" id="UP000006753"/>
    </source>
</evidence>
<feature type="region of interest" description="Disordered" evidence="7">
    <location>
        <begin position="818"/>
        <end position="839"/>
    </location>
</feature>
<keyword evidence="10" id="KW-0675">Receptor</keyword>
<evidence type="ECO:0000256" key="7">
    <source>
        <dbReference type="SAM" id="MobiDB-lite"/>
    </source>
</evidence>
<dbReference type="PANTHER" id="PTHR31145:SF7">
    <property type="entry name" value="TRP-LIKE ION CHANNEL"/>
    <property type="match status" value="1"/>
</dbReference>
<dbReference type="GeneID" id="18765560"/>
<feature type="transmembrane region" description="Helical" evidence="8">
    <location>
        <begin position="294"/>
        <end position="320"/>
    </location>
</feature>
<proteinExistence type="inferred from homology"/>
<evidence type="ECO:0000256" key="6">
    <source>
        <dbReference type="ARBA" id="ARBA00023136"/>
    </source>
</evidence>
<feature type="region of interest" description="Disordered" evidence="7">
    <location>
        <begin position="1"/>
        <end position="32"/>
    </location>
</feature>
<dbReference type="InterPro" id="IPR040241">
    <property type="entry name" value="TRP_Flc/Pkd2-like"/>
</dbReference>
<feature type="transmembrane region" description="Helical" evidence="8">
    <location>
        <begin position="730"/>
        <end position="749"/>
    </location>
</feature>
<sequence>MTSIHKLSPAPMDPRPRQGKSRGFDILSRSGTRKSDVSKRLSLDRLEAGRTLASSPYPRFGLGGLLPYKSFPIVLSCLSRSRKLSGDHPYPIPKMARIPRFSVSWAPMFVCLIALFSTLVASATVGDLDTIQGTNGKGETKMLLVDRYPALYSGDFGDCMGGQSLINLTSFDGAYYADNMTVLFNLAGTTNLRDESLMLYISVYAYGENRFSMIFNPCNANFYSLCPLNASVPIAGGAVIPVSANDVAAIPDIALGIPDFEGTLQLSFFSNSSQTEIACFSAVMRNGASFSHPVAVGTVLGIFTVVALFASFATAVYGVSVPHIRTHYAHSLSVLVIFEVFQSILFSGALSLNWPSVLPAFWSNFAWSAGMISTSSMVKSINGFAGVSGNSSQVGGAGSTVLNNNGGLQQQIYGRSIEALARDSEEATSHLYRRAVNETQGARLFDWAGLPVSPGLPTPGNWSGFAGTLQFVEVPAADAFMIGFLWLLILIAILIGATMLFKWSLEGLSSMKLIKRDRFLLFRDHWLGFVGLIVLRTMFIAFFMMMTLTLFQFSSSGKAGPVAIAVIVFLIFFVGALGVSAYACFYRVRFGKYESSPDRIHFQPKKVMRFVPWYKAVRESSLDEEEKANTAGSVSFFQIKFIDNDEAEQSVHQNVKFTTRFGWLSARYRRTRWWFFAFWVIYQFIRACFVGGARHNPKSQVIGLFVWEIFSFVAIAWINPFEGARNTALAVWMLGVSKVATAGLSIAFLPQLNLARIPTTIIGVLIIVIQGFLVIGLLVLIVLGAISSYMSLTRNRESENFRPRGLRKIRMKYFGHLENKEKDVPPPPPPEPEEPREPYFNVNSVRRAPKIEDEDLDFVPGTNGLNSMASASSLAGPRGSRANSVANSVAGSMRSQYGNVPYGARVHRASWSSRDFQNWRDDGTRAGSPLTIPLRNVSGQHAADNSISPAPLARPAASHSNLRHSTPTRDHQRQFSN</sequence>
<evidence type="ECO:0000256" key="8">
    <source>
        <dbReference type="SAM" id="Phobius"/>
    </source>
</evidence>
<keyword evidence="5 8" id="KW-1133">Transmembrane helix</keyword>
<evidence type="ECO:0000313" key="10">
    <source>
        <dbReference type="EMBL" id="EKD12304.1"/>
    </source>
</evidence>
<dbReference type="eggNOG" id="ENOG502R5MY">
    <property type="taxonomic scope" value="Eukaryota"/>
</dbReference>
<evidence type="ECO:0000259" key="9">
    <source>
        <dbReference type="SMART" id="SM01320"/>
    </source>
</evidence>
<comment type="similarity">
    <text evidence="2">Belongs to the transient receptor potential (TRP) ion channel family.</text>
</comment>
<keyword evidence="4" id="KW-0732">Signal</keyword>
<feature type="domain" description="ML-like" evidence="9">
    <location>
        <begin position="149"/>
        <end position="291"/>
    </location>
</feature>
<keyword evidence="6 8" id="KW-0472">Membrane</keyword>
<accession>K1XIK6</accession>
<comment type="subcellular location">
    <subcellularLocation>
        <location evidence="1">Membrane</location>
        <topology evidence="1">Multi-pass membrane protein</topology>
    </subcellularLocation>
</comment>
<dbReference type="GO" id="GO:0016020">
    <property type="term" value="C:membrane"/>
    <property type="evidence" value="ECO:0007669"/>
    <property type="project" value="UniProtKB-SubCell"/>
</dbReference>
<dbReference type="InParanoid" id="K1XIK6"/>
<feature type="transmembrane region" description="Helical" evidence="8">
    <location>
        <begin position="673"/>
        <end position="693"/>
    </location>
</feature>
<dbReference type="SMART" id="SM01320">
    <property type="entry name" value="TRP_N"/>
    <property type="match status" value="1"/>
</dbReference>
<keyword evidence="11" id="KW-1185">Reference proteome</keyword>
<feature type="transmembrane region" description="Helical" evidence="8">
    <location>
        <begin position="526"/>
        <end position="551"/>
    </location>
</feature>
<dbReference type="Pfam" id="PF06011">
    <property type="entry name" value="TRP"/>
    <property type="match status" value="1"/>
</dbReference>
<feature type="transmembrane region" description="Helical" evidence="8">
    <location>
        <begin position="332"/>
        <end position="354"/>
    </location>
</feature>
<feature type="transmembrane region" description="Helical" evidence="8">
    <location>
        <begin position="103"/>
        <end position="125"/>
    </location>
</feature>
<dbReference type="InterPro" id="IPR032800">
    <property type="entry name" value="TRP_N"/>
</dbReference>
<dbReference type="HOGENOM" id="CLU_009253_0_0_1"/>
<organism evidence="10 11">
    <name type="scientific">Marssonina brunnea f. sp. multigermtubi (strain MB_m1)</name>
    <name type="common">Marssonina leaf spot fungus</name>
    <dbReference type="NCBI Taxonomy" id="1072389"/>
    <lineage>
        <taxon>Eukaryota</taxon>
        <taxon>Fungi</taxon>
        <taxon>Dikarya</taxon>
        <taxon>Ascomycota</taxon>
        <taxon>Pezizomycotina</taxon>
        <taxon>Leotiomycetes</taxon>
        <taxon>Helotiales</taxon>
        <taxon>Drepanopezizaceae</taxon>
        <taxon>Drepanopeziza</taxon>
    </lineage>
</organism>
<protein>
    <submittedName>
        <fullName evidence="10">Transient receptor potential ion channel</fullName>
    </submittedName>
</protein>
<feature type="transmembrane region" description="Helical" evidence="8">
    <location>
        <begin position="479"/>
        <end position="505"/>
    </location>
</feature>
<evidence type="ECO:0000256" key="1">
    <source>
        <dbReference type="ARBA" id="ARBA00004141"/>
    </source>
</evidence>
<dbReference type="EMBL" id="JH921460">
    <property type="protein sequence ID" value="EKD12304.1"/>
    <property type="molecule type" value="Genomic_DNA"/>
</dbReference>
<dbReference type="OrthoDB" id="5377623at2759"/>
<dbReference type="OMA" id="GCFQAVM"/>
<evidence type="ECO:0000256" key="4">
    <source>
        <dbReference type="ARBA" id="ARBA00022729"/>
    </source>
</evidence>
<dbReference type="GO" id="GO:0009272">
    <property type="term" value="P:fungal-type cell wall biogenesis"/>
    <property type="evidence" value="ECO:0007669"/>
    <property type="project" value="TreeGrafter"/>
</dbReference>
<dbReference type="InterPro" id="IPR010308">
    <property type="entry name" value="TRP_C"/>
</dbReference>
<reference evidence="10 11" key="1">
    <citation type="journal article" date="2012" name="BMC Genomics">
        <title>Sequencing the genome of Marssonina brunnea reveals fungus-poplar co-evolution.</title>
        <authorList>
            <person name="Zhu S."/>
            <person name="Cao Y.-Z."/>
            <person name="Jiang C."/>
            <person name="Tan B.-Y."/>
            <person name="Wang Z."/>
            <person name="Feng S."/>
            <person name="Zhang L."/>
            <person name="Su X.-H."/>
            <person name="Brejova B."/>
            <person name="Vinar T."/>
            <person name="Xu M."/>
            <person name="Wang M.-X."/>
            <person name="Zhang S.-G."/>
            <person name="Huang M.-R."/>
            <person name="Wu R."/>
            <person name="Zhou Y."/>
        </authorList>
    </citation>
    <scope>NUCLEOTIDE SEQUENCE [LARGE SCALE GENOMIC DNA]</scope>
    <source>
        <strain evidence="10 11">MB_m1</strain>
    </source>
</reference>
<dbReference type="GO" id="GO:0055085">
    <property type="term" value="P:transmembrane transport"/>
    <property type="evidence" value="ECO:0007669"/>
    <property type="project" value="TreeGrafter"/>
</dbReference>
<evidence type="ECO:0000256" key="5">
    <source>
        <dbReference type="ARBA" id="ARBA00022989"/>
    </source>
</evidence>